<comment type="caution">
    <text evidence="4">The sequence shown here is derived from an EMBL/GenBank/DDBJ whole genome shotgun (WGS) entry which is preliminary data.</text>
</comment>
<evidence type="ECO:0000313" key="5">
    <source>
        <dbReference type="Proteomes" id="UP000663860"/>
    </source>
</evidence>
<evidence type="ECO:0000313" key="4">
    <source>
        <dbReference type="EMBL" id="CAF0717908.1"/>
    </source>
</evidence>
<comment type="similarity">
    <text evidence="1">Belongs to the V-ATPase D subunit family.</text>
</comment>
<dbReference type="Proteomes" id="UP000663860">
    <property type="component" value="Unassembled WGS sequence"/>
</dbReference>
<proteinExistence type="inferred from homology"/>
<accession>A0A813MD93</accession>
<dbReference type="Gene3D" id="1.10.287.3240">
    <property type="match status" value="2"/>
</dbReference>
<evidence type="ECO:0000256" key="3">
    <source>
        <dbReference type="ARBA" id="ARBA00023065"/>
    </source>
</evidence>
<protein>
    <recommendedName>
        <fullName evidence="6">V-type proton ATPase subunit D</fullName>
    </recommendedName>
</protein>
<keyword evidence="2" id="KW-0813">Transport</keyword>
<evidence type="ECO:0000256" key="2">
    <source>
        <dbReference type="ARBA" id="ARBA00022448"/>
    </source>
</evidence>
<gene>
    <name evidence="4" type="ORF">IZO911_LOCUS1477</name>
</gene>
<name>A0A813MD93_9BILA</name>
<evidence type="ECO:0000256" key="1">
    <source>
        <dbReference type="ARBA" id="ARBA00005850"/>
    </source>
</evidence>
<evidence type="ECO:0008006" key="6">
    <source>
        <dbReference type="Google" id="ProtNLM"/>
    </source>
</evidence>
<keyword evidence="3" id="KW-0406">Ion transport</keyword>
<dbReference type="AlphaFoldDB" id="A0A813MD93"/>
<reference evidence="4" key="1">
    <citation type="submission" date="2021-02" db="EMBL/GenBank/DDBJ databases">
        <authorList>
            <person name="Nowell W R."/>
        </authorList>
    </citation>
    <scope>NUCLEOTIDE SEQUENCE</scope>
</reference>
<dbReference type="NCBIfam" id="TIGR00309">
    <property type="entry name" value="V_ATPase_subD"/>
    <property type="match status" value="1"/>
</dbReference>
<sequence>MSSKDRYNIFPSRMAQTTMKARLKGAQTGHNLLKKKADALAIRFRSILKKIIDTKTLMGDVMKLAAFSLAEAKFSMSGDFTQVVIQSVSKAQIKIRTKRDNTKTLMGDVMKLAAFSLAEAKFSMSGDFTQVVIQSVSKAQIKIRTKRDNVAGVILPSFDSFNDGGDTFELTGLGRGGMQLQKLRRNYGEALKTLIDLATLQTSFRILDDVIKITNRRVNAIEHVIIPKITRTITYIVSELDEMEREEFYRLKKVQEKKKQIRVLREKARAELIEQGLLDEAAEEEAPNILDDAQRDDDILF</sequence>
<dbReference type="EMBL" id="CAJNOE010000006">
    <property type="protein sequence ID" value="CAF0717908.1"/>
    <property type="molecule type" value="Genomic_DNA"/>
</dbReference>
<dbReference type="InterPro" id="IPR002699">
    <property type="entry name" value="V_ATPase_D"/>
</dbReference>
<dbReference type="Pfam" id="PF01813">
    <property type="entry name" value="ATP-synt_D"/>
    <property type="match status" value="1"/>
</dbReference>
<organism evidence="4 5">
    <name type="scientific">Adineta steineri</name>
    <dbReference type="NCBI Taxonomy" id="433720"/>
    <lineage>
        <taxon>Eukaryota</taxon>
        <taxon>Metazoa</taxon>
        <taxon>Spiralia</taxon>
        <taxon>Gnathifera</taxon>
        <taxon>Rotifera</taxon>
        <taxon>Eurotatoria</taxon>
        <taxon>Bdelloidea</taxon>
        <taxon>Adinetida</taxon>
        <taxon>Adinetidae</taxon>
        <taxon>Adineta</taxon>
    </lineage>
</organism>
<dbReference type="PANTHER" id="PTHR11671">
    <property type="entry name" value="V-TYPE ATP SYNTHASE SUBUNIT D"/>
    <property type="match status" value="1"/>
</dbReference>
<dbReference type="GO" id="GO:0046961">
    <property type="term" value="F:proton-transporting ATPase activity, rotational mechanism"/>
    <property type="evidence" value="ECO:0007669"/>
    <property type="project" value="InterPro"/>
</dbReference>